<feature type="compositionally biased region" description="Low complexity" evidence="1">
    <location>
        <begin position="10"/>
        <end position="26"/>
    </location>
</feature>
<keyword evidence="2" id="KW-0472">Membrane</keyword>
<dbReference type="OrthoDB" id="4881062at2"/>
<accession>A0A3L9L429</accession>
<feature type="transmembrane region" description="Helical" evidence="2">
    <location>
        <begin position="48"/>
        <end position="71"/>
    </location>
</feature>
<comment type="caution">
    <text evidence="3">The sequence shown here is derived from an EMBL/GenBank/DDBJ whole genome shotgun (WGS) entry which is preliminary data.</text>
</comment>
<reference evidence="3 4" key="1">
    <citation type="submission" date="2018-10" db="EMBL/GenBank/DDBJ databases">
        <title>Kocuria tytonicola, new bacteria from the preen glands of American barn owls (Tyto furcata).</title>
        <authorList>
            <person name="Braun M.S."/>
            <person name="Wang E."/>
            <person name="Zimmermann S."/>
            <person name="Boutin S."/>
            <person name="Wagner H."/>
            <person name="Wink M."/>
        </authorList>
    </citation>
    <scope>NUCLEOTIDE SEQUENCE [LARGE SCALE GENOMIC DNA]</scope>
    <source>
        <strain evidence="3 4">473</strain>
    </source>
</reference>
<keyword evidence="2" id="KW-1133">Transmembrane helix</keyword>
<evidence type="ECO:0000313" key="4">
    <source>
        <dbReference type="Proteomes" id="UP000277871"/>
    </source>
</evidence>
<sequence length="126" mass="13895">MSTSEPRTVSGQQASRAEAAGASRSQPWEPQGRRKQILMADPYYPHTVLRAVFLAAVIFLAMMGLSLVLALTIWPHEIDRSSLVAPSIYAVIFAGGQLALHRFRVGRLEAWGRIPPRGEARRMRGG</sequence>
<protein>
    <submittedName>
        <fullName evidence="3">Uncharacterized protein</fullName>
    </submittedName>
</protein>
<name>A0A3L9L429_9MICC</name>
<dbReference type="AlphaFoldDB" id="A0A3L9L429"/>
<dbReference type="Proteomes" id="UP000277871">
    <property type="component" value="Unassembled WGS sequence"/>
</dbReference>
<evidence type="ECO:0000313" key="3">
    <source>
        <dbReference type="EMBL" id="RLY93786.1"/>
    </source>
</evidence>
<keyword evidence="4" id="KW-1185">Reference proteome</keyword>
<proteinExistence type="predicted"/>
<keyword evidence="2" id="KW-0812">Transmembrane</keyword>
<feature type="transmembrane region" description="Helical" evidence="2">
    <location>
        <begin position="83"/>
        <end position="100"/>
    </location>
</feature>
<dbReference type="EMBL" id="RDEX01000001">
    <property type="protein sequence ID" value="RLY93786.1"/>
    <property type="molecule type" value="Genomic_DNA"/>
</dbReference>
<gene>
    <name evidence="3" type="ORF">EAE32_00590</name>
</gene>
<dbReference type="RefSeq" id="WP_121863829.1">
    <property type="nucleotide sequence ID" value="NZ_PHOA01000013.1"/>
</dbReference>
<organism evidence="3 4">
    <name type="scientific">Kocuria tytonicola</name>
    <dbReference type="NCBI Taxonomy" id="2055946"/>
    <lineage>
        <taxon>Bacteria</taxon>
        <taxon>Bacillati</taxon>
        <taxon>Actinomycetota</taxon>
        <taxon>Actinomycetes</taxon>
        <taxon>Micrococcales</taxon>
        <taxon>Micrococcaceae</taxon>
        <taxon>Kocuria</taxon>
    </lineage>
</organism>
<feature type="region of interest" description="Disordered" evidence="1">
    <location>
        <begin position="1"/>
        <end position="33"/>
    </location>
</feature>
<evidence type="ECO:0000256" key="2">
    <source>
        <dbReference type="SAM" id="Phobius"/>
    </source>
</evidence>
<evidence type="ECO:0000256" key="1">
    <source>
        <dbReference type="SAM" id="MobiDB-lite"/>
    </source>
</evidence>